<dbReference type="AlphaFoldDB" id="A0A521DT79"/>
<proteinExistence type="predicted"/>
<reference evidence="1 2" key="1">
    <citation type="submission" date="2017-05" db="EMBL/GenBank/DDBJ databases">
        <authorList>
            <person name="Varghese N."/>
            <person name="Submissions S."/>
        </authorList>
    </citation>
    <scope>NUCLEOTIDE SEQUENCE [LARGE SCALE GENOMIC DNA]</scope>
    <source>
        <strain evidence="1 2">DSM 16304</strain>
    </source>
</reference>
<dbReference type="Proteomes" id="UP000317315">
    <property type="component" value="Unassembled WGS sequence"/>
</dbReference>
<organism evidence="1 2">
    <name type="scientific">Balnearium lithotrophicum</name>
    <dbReference type="NCBI Taxonomy" id="223788"/>
    <lineage>
        <taxon>Bacteria</taxon>
        <taxon>Pseudomonadati</taxon>
        <taxon>Aquificota</taxon>
        <taxon>Aquificia</taxon>
        <taxon>Desulfurobacteriales</taxon>
        <taxon>Desulfurobacteriaceae</taxon>
        <taxon>Balnearium</taxon>
    </lineage>
</organism>
<evidence type="ECO:0000313" key="1">
    <source>
        <dbReference type="EMBL" id="SMO74914.1"/>
    </source>
</evidence>
<gene>
    <name evidence="1" type="ORF">SAMN06269117_12526</name>
</gene>
<keyword evidence="2" id="KW-1185">Reference proteome</keyword>
<accession>A0A521DT79</accession>
<name>A0A521DT79_9BACT</name>
<dbReference type="EMBL" id="FXTM01000025">
    <property type="protein sequence ID" value="SMO74914.1"/>
    <property type="molecule type" value="Genomic_DNA"/>
</dbReference>
<evidence type="ECO:0000313" key="2">
    <source>
        <dbReference type="Proteomes" id="UP000317315"/>
    </source>
</evidence>
<sequence>MEYLALIILIGLFCLALPEDFDEQEVQDER</sequence>
<protein>
    <submittedName>
        <fullName evidence="1">Uncharacterized protein</fullName>
    </submittedName>
</protein>